<dbReference type="Proteomes" id="UP000711178">
    <property type="component" value="Unassembled WGS sequence"/>
</dbReference>
<dbReference type="GeneID" id="89683930"/>
<dbReference type="InterPro" id="IPR031982">
    <property type="entry name" value="PilE-like"/>
</dbReference>
<organism evidence="2 3">
    <name type="scientific">Chromobacterium subtsugae</name>
    <dbReference type="NCBI Taxonomy" id="251747"/>
    <lineage>
        <taxon>Bacteria</taxon>
        <taxon>Pseudomonadati</taxon>
        <taxon>Pseudomonadota</taxon>
        <taxon>Betaproteobacteria</taxon>
        <taxon>Neisseriales</taxon>
        <taxon>Chromobacteriaceae</taxon>
        <taxon>Chromobacterium</taxon>
    </lineage>
</organism>
<keyword evidence="3" id="KW-1185">Reference proteome</keyword>
<dbReference type="InterPro" id="IPR045584">
    <property type="entry name" value="Pilin-like"/>
</dbReference>
<sequence length="149" mass="15485">MADHVKRGRSGPAGMRGITLVEMMVTLAVVAILASIAYPLYTSHVQQSRRGDAWQALTAAQSQMEQCYAQYFAYNNAACTVSASSPGGYYQVQVSSATTASGYVLTATPAAGGLQAADTTCSSFNVSNSGLRSAANAQGSDTSSTCWPH</sequence>
<evidence type="ECO:0000256" key="1">
    <source>
        <dbReference type="SAM" id="Phobius"/>
    </source>
</evidence>
<keyword evidence="1" id="KW-0472">Membrane</keyword>
<reference evidence="2 3" key="1">
    <citation type="submission" date="2021-05" db="EMBL/GenBank/DDBJ databases">
        <title>Draft Whole Genome Sequencing Of Biosensor Chromobacterium violaceum Strain CV026 Reveals A Regulatory RNA In Chromobacterium violaceum Phenotype Regulatory Network.</title>
        <authorList>
            <person name="Hong K.W."/>
            <person name="Chan K.G."/>
            <person name="Chang C.-Y."/>
        </authorList>
    </citation>
    <scope>NUCLEOTIDE SEQUENCE [LARGE SCALE GENOMIC DNA]</scope>
    <source>
        <strain evidence="2 3">ATCC 31532</strain>
    </source>
</reference>
<feature type="transmembrane region" description="Helical" evidence="1">
    <location>
        <begin position="20"/>
        <end position="41"/>
    </location>
</feature>
<accession>A0ABS7FIR9</accession>
<protein>
    <submittedName>
        <fullName evidence="2">Prepilin-type N-terminal cleavage/methylation domain-containing protein</fullName>
    </submittedName>
</protein>
<dbReference type="InterPro" id="IPR012902">
    <property type="entry name" value="N_methyl_site"/>
</dbReference>
<gene>
    <name evidence="2" type="ORF">KIF53_19795</name>
</gene>
<dbReference type="Pfam" id="PF16732">
    <property type="entry name" value="ComP_DUS"/>
    <property type="match status" value="1"/>
</dbReference>
<dbReference type="Gene3D" id="3.30.700.10">
    <property type="entry name" value="Glycoprotein, Type 4 Pilin"/>
    <property type="match status" value="1"/>
</dbReference>
<name>A0ABS7FIR9_9NEIS</name>
<comment type="caution">
    <text evidence="2">The sequence shown here is derived from an EMBL/GenBank/DDBJ whole genome shotgun (WGS) entry which is preliminary data.</text>
</comment>
<keyword evidence="1" id="KW-0812">Transmembrane</keyword>
<proteinExistence type="predicted"/>
<evidence type="ECO:0000313" key="2">
    <source>
        <dbReference type="EMBL" id="MBW8289886.1"/>
    </source>
</evidence>
<dbReference type="SUPFAM" id="SSF54523">
    <property type="entry name" value="Pili subunits"/>
    <property type="match status" value="1"/>
</dbReference>
<evidence type="ECO:0000313" key="3">
    <source>
        <dbReference type="Proteomes" id="UP000711178"/>
    </source>
</evidence>
<dbReference type="EMBL" id="JAHDTB010000026">
    <property type="protein sequence ID" value="MBW8289886.1"/>
    <property type="molecule type" value="Genomic_DNA"/>
</dbReference>
<dbReference type="RefSeq" id="WP_146008393.1">
    <property type="nucleotide sequence ID" value="NZ_CP142381.1"/>
</dbReference>
<dbReference type="Pfam" id="PF07963">
    <property type="entry name" value="N_methyl"/>
    <property type="match status" value="1"/>
</dbReference>
<dbReference type="PROSITE" id="PS00409">
    <property type="entry name" value="PROKAR_NTER_METHYL"/>
    <property type="match status" value="1"/>
</dbReference>
<keyword evidence="1" id="KW-1133">Transmembrane helix</keyword>
<dbReference type="NCBIfam" id="TIGR02532">
    <property type="entry name" value="IV_pilin_GFxxxE"/>
    <property type="match status" value="1"/>
</dbReference>